<dbReference type="Proteomes" id="UP001054821">
    <property type="component" value="Chromosome 3"/>
</dbReference>
<dbReference type="EMBL" id="JAJFAZ020000003">
    <property type="protein sequence ID" value="KAI5337005.1"/>
    <property type="molecule type" value="Genomic_DNA"/>
</dbReference>
<dbReference type="InParanoid" id="A0A5E4ESD2"/>
<protein>
    <submittedName>
        <fullName evidence="3">PREDICTED: PRUPE_5G157900</fullName>
    </submittedName>
</protein>
<dbReference type="Gramene" id="VVA18667">
    <property type="protein sequence ID" value="VVA18667"/>
    <property type="gene ID" value="Prudul26B022552"/>
</dbReference>
<reference evidence="4" key="2">
    <citation type="journal article" date="2020" name="Plant J.">
        <title>Transposons played a major role in the diversification between the closely related almond and peach genomes: results from the almond genome sequence.</title>
        <authorList>
            <person name="Alioto T."/>
            <person name="Alexiou K.G."/>
            <person name="Bardil A."/>
            <person name="Barteri F."/>
            <person name="Castanera R."/>
            <person name="Cruz F."/>
            <person name="Dhingra A."/>
            <person name="Duval H."/>
            <person name="Fernandez I Marti A."/>
            <person name="Frias L."/>
            <person name="Galan B."/>
            <person name="Garcia J.L."/>
            <person name="Howad W."/>
            <person name="Gomez-Garrido J."/>
            <person name="Gut M."/>
            <person name="Julca I."/>
            <person name="Morata J."/>
            <person name="Puigdomenech P."/>
            <person name="Ribeca P."/>
            <person name="Rubio Cabetas M.J."/>
            <person name="Vlasova A."/>
            <person name="Wirthensohn M."/>
            <person name="Garcia-Mas J."/>
            <person name="Gabaldon T."/>
            <person name="Casacuberta J.M."/>
            <person name="Arus P."/>
        </authorList>
    </citation>
    <scope>NUCLEOTIDE SEQUENCE [LARGE SCALE GENOMIC DNA]</scope>
    <source>
        <strain evidence="4">cv. Texas</strain>
    </source>
</reference>
<organism evidence="3 4">
    <name type="scientific">Prunus dulcis</name>
    <name type="common">Almond</name>
    <name type="synonym">Amygdalus dulcis</name>
    <dbReference type="NCBI Taxonomy" id="3755"/>
    <lineage>
        <taxon>Eukaryota</taxon>
        <taxon>Viridiplantae</taxon>
        <taxon>Streptophyta</taxon>
        <taxon>Embryophyta</taxon>
        <taxon>Tracheophyta</taxon>
        <taxon>Spermatophyta</taxon>
        <taxon>Magnoliopsida</taxon>
        <taxon>eudicotyledons</taxon>
        <taxon>Gunneridae</taxon>
        <taxon>Pentapetalae</taxon>
        <taxon>rosids</taxon>
        <taxon>fabids</taxon>
        <taxon>Rosales</taxon>
        <taxon>Rosaceae</taxon>
        <taxon>Amygdaloideae</taxon>
        <taxon>Amygdaleae</taxon>
        <taxon>Prunus</taxon>
    </lineage>
</organism>
<accession>A0A5E4ESD2</accession>
<reference evidence="3" key="1">
    <citation type="submission" date="2019-07" db="EMBL/GenBank/DDBJ databases">
        <authorList>
            <person name="Alioto T."/>
            <person name="Alioto T."/>
            <person name="Gomez Garrido J."/>
        </authorList>
    </citation>
    <scope>NUCLEOTIDE SEQUENCE</scope>
</reference>
<dbReference type="Proteomes" id="UP000327085">
    <property type="component" value="Chromosome 3"/>
</dbReference>
<name>A0A5E4ESD2_PRUDU</name>
<reference evidence="2 5" key="3">
    <citation type="journal article" date="2022" name="G3 (Bethesda)">
        <title>Whole-genome sequence and methylome profiling of the almond [Prunus dulcis (Mill.) D.A. Webb] cultivar 'Nonpareil'.</title>
        <authorList>
            <person name="D'Amico-Willman K.M."/>
            <person name="Ouma W.Z."/>
            <person name="Meulia T."/>
            <person name="Sideli G.M."/>
            <person name="Gradziel T.M."/>
            <person name="Fresnedo-Ramirez J."/>
        </authorList>
    </citation>
    <scope>NUCLEOTIDE SEQUENCE [LARGE SCALE GENOMIC DNA]</scope>
    <source>
        <strain evidence="2">Clone GOH B32 T37-40</strain>
    </source>
</reference>
<evidence type="ECO:0000313" key="3">
    <source>
        <dbReference type="EMBL" id="VVA18667.1"/>
    </source>
</evidence>
<evidence type="ECO:0000313" key="5">
    <source>
        <dbReference type="Proteomes" id="UP001054821"/>
    </source>
</evidence>
<evidence type="ECO:0000256" key="1">
    <source>
        <dbReference type="SAM" id="MobiDB-lite"/>
    </source>
</evidence>
<dbReference type="EMBL" id="CABIKO010000031">
    <property type="protein sequence ID" value="VVA18667.1"/>
    <property type="molecule type" value="Genomic_DNA"/>
</dbReference>
<feature type="region of interest" description="Disordered" evidence="1">
    <location>
        <begin position="202"/>
        <end position="243"/>
    </location>
</feature>
<dbReference type="AlphaFoldDB" id="A0A5E4ESD2"/>
<keyword evidence="5" id="KW-1185">Reference proteome</keyword>
<gene>
    <name evidence="3" type="ORF">ALMOND_2B022552</name>
    <name evidence="2" type="ORF">L3X38_016274</name>
</gene>
<evidence type="ECO:0000313" key="2">
    <source>
        <dbReference type="EMBL" id="KAI5337005.1"/>
    </source>
</evidence>
<sequence length="243" mass="26903">MSCPQSIKGASKNNRLPSLRCWILLPDCGQSSRIPLSSLEDVSGIMDMEEELGLVTGFAEFNDFLVGIPTGETDVAFHLDPKGISKMVGELFELRKYCVCVVVFQLLVTSLAGGDQFLVSAHINAFESYYFKEPGDPCLLPVALRLGRADKHDNKADVSCKKENLPEFDRERGSTDQIEDQETKRSCTKGLRVGVAISDTTRYTTRNPHEKLAGSTRTIKKQVNFGSTRSDPFNKRVGFGSTR</sequence>
<proteinExistence type="predicted"/>
<evidence type="ECO:0000313" key="4">
    <source>
        <dbReference type="Proteomes" id="UP000327085"/>
    </source>
</evidence>